<feature type="domain" description="PAC" evidence="19">
    <location>
        <begin position="922"/>
        <end position="973"/>
    </location>
</feature>
<accession>A0A6H1TSD6</accession>
<dbReference type="Gene3D" id="6.10.340.10">
    <property type="match status" value="1"/>
</dbReference>
<dbReference type="SMART" id="SM00388">
    <property type="entry name" value="HisKA"/>
    <property type="match status" value="1"/>
</dbReference>
<dbReference type="CDD" id="cd00130">
    <property type="entry name" value="PAS"/>
    <property type="match status" value="3"/>
</dbReference>
<dbReference type="SUPFAM" id="SSF55874">
    <property type="entry name" value="ATPase domain of HSP90 chaperone/DNA topoisomerase II/histidine kinase"/>
    <property type="match status" value="1"/>
</dbReference>
<evidence type="ECO:0000256" key="14">
    <source>
        <dbReference type="PROSITE-ProRule" id="PRU00169"/>
    </source>
</evidence>
<dbReference type="SUPFAM" id="SSF52172">
    <property type="entry name" value="CheY-like"/>
    <property type="match status" value="1"/>
</dbReference>
<feature type="transmembrane region" description="Helical" evidence="15">
    <location>
        <begin position="357"/>
        <end position="379"/>
    </location>
</feature>
<feature type="modified residue" description="4-aspartylphosphate" evidence="14">
    <location>
        <position position="1306"/>
    </location>
</feature>
<dbReference type="SMART" id="SM00086">
    <property type="entry name" value="PAC"/>
    <property type="match status" value="3"/>
</dbReference>
<dbReference type="Gene3D" id="3.40.50.2300">
    <property type="match status" value="1"/>
</dbReference>
<dbReference type="InterPro" id="IPR036097">
    <property type="entry name" value="HisK_dim/P_sf"/>
</dbReference>
<comment type="similarity">
    <text evidence="3">In the N-terminal section; belongs to the phytochrome family.</text>
</comment>
<dbReference type="CDD" id="cd18774">
    <property type="entry name" value="PDC2_HK_sensor"/>
    <property type="match status" value="1"/>
</dbReference>
<evidence type="ECO:0000256" key="10">
    <source>
        <dbReference type="ARBA" id="ARBA00023012"/>
    </source>
</evidence>
<evidence type="ECO:0000256" key="15">
    <source>
        <dbReference type="SAM" id="Phobius"/>
    </source>
</evidence>
<dbReference type="PROSITE" id="PS50109">
    <property type="entry name" value="HIS_KIN"/>
    <property type="match status" value="1"/>
</dbReference>
<dbReference type="RefSeq" id="WP_168567675.1">
    <property type="nucleotide sequence ID" value="NZ_CP051167.1"/>
</dbReference>
<dbReference type="GO" id="GO:0016020">
    <property type="term" value="C:membrane"/>
    <property type="evidence" value="ECO:0007669"/>
    <property type="project" value="UniProtKB-SubCell"/>
</dbReference>
<dbReference type="InterPro" id="IPR011006">
    <property type="entry name" value="CheY-like_superfamily"/>
</dbReference>
<feature type="transmembrane region" description="Helical" evidence="15">
    <location>
        <begin position="192"/>
        <end position="214"/>
    </location>
</feature>
<evidence type="ECO:0000256" key="3">
    <source>
        <dbReference type="ARBA" id="ARBA00006402"/>
    </source>
</evidence>
<dbReference type="Pfam" id="PF00072">
    <property type="entry name" value="Response_reg"/>
    <property type="match status" value="1"/>
</dbReference>
<evidence type="ECO:0000259" key="17">
    <source>
        <dbReference type="PROSITE" id="PS50110"/>
    </source>
</evidence>
<dbReference type="PROSITE" id="PS50110">
    <property type="entry name" value="RESPONSE_REGULATORY"/>
    <property type="match status" value="1"/>
</dbReference>
<organism evidence="21 22">
    <name type="scientific">Oxynema aestuarii AP17</name>
    <dbReference type="NCBI Taxonomy" id="2064643"/>
    <lineage>
        <taxon>Bacteria</taxon>
        <taxon>Bacillati</taxon>
        <taxon>Cyanobacteriota</taxon>
        <taxon>Cyanophyceae</taxon>
        <taxon>Oscillatoriophycideae</taxon>
        <taxon>Oscillatoriales</taxon>
        <taxon>Oscillatoriaceae</taxon>
        <taxon>Oxynema</taxon>
        <taxon>Oxynema aestuarii</taxon>
    </lineage>
</organism>
<evidence type="ECO:0000256" key="9">
    <source>
        <dbReference type="ARBA" id="ARBA00022840"/>
    </source>
</evidence>
<dbReference type="Pfam" id="PF22673">
    <property type="entry name" value="MCP-like_PDC_1"/>
    <property type="match status" value="1"/>
</dbReference>
<dbReference type="NCBIfam" id="TIGR00229">
    <property type="entry name" value="sensory_box"/>
    <property type="match status" value="3"/>
</dbReference>
<keyword evidence="15" id="KW-1133">Transmembrane helix</keyword>
<feature type="domain" description="HAMP" evidence="20">
    <location>
        <begin position="377"/>
        <end position="429"/>
    </location>
</feature>
<keyword evidence="7" id="KW-0547">Nucleotide-binding</keyword>
<dbReference type="KEGG" id="oxy:HCG48_02050"/>
<evidence type="ECO:0000256" key="4">
    <source>
        <dbReference type="ARBA" id="ARBA00012438"/>
    </source>
</evidence>
<evidence type="ECO:0000259" key="20">
    <source>
        <dbReference type="PROSITE" id="PS50885"/>
    </source>
</evidence>
<dbReference type="Pfam" id="PF08447">
    <property type="entry name" value="PAS_3"/>
    <property type="match status" value="1"/>
</dbReference>
<evidence type="ECO:0000256" key="2">
    <source>
        <dbReference type="ARBA" id="ARBA00004370"/>
    </source>
</evidence>
<dbReference type="Gene3D" id="3.30.565.10">
    <property type="entry name" value="Histidine kinase-like ATPase, C-terminal domain"/>
    <property type="match status" value="1"/>
</dbReference>
<dbReference type="Proteomes" id="UP000500857">
    <property type="component" value="Chromosome"/>
</dbReference>
<evidence type="ECO:0000259" key="19">
    <source>
        <dbReference type="PROSITE" id="PS50113"/>
    </source>
</evidence>
<dbReference type="InterPro" id="IPR003660">
    <property type="entry name" value="HAMP_dom"/>
</dbReference>
<dbReference type="PROSITE" id="PS50113">
    <property type="entry name" value="PAC"/>
    <property type="match status" value="2"/>
</dbReference>
<keyword evidence="9" id="KW-0067">ATP-binding</keyword>
<dbReference type="SMART" id="SM00304">
    <property type="entry name" value="HAMP"/>
    <property type="match status" value="1"/>
</dbReference>
<dbReference type="SUPFAM" id="SSF158472">
    <property type="entry name" value="HAMP domain-like"/>
    <property type="match status" value="1"/>
</dbReference>
<dbReference type="InterPro" id="IPR001789">
    <property type="entry name" value="Sig_transdc_resp-reg_receiver"/>
</dbReference>
<keyword evidence="5 14" id="KW-0597">Phosphoprotein</keyword>
<name>A0A6H1TSD6_9CYAN</name>
<dbReference type="GO" id="GO:0000155">
    <property type="term" value="F:phosphorelay sensor kinase activity"/>
    <property type="evidence" value="ECO:0007669"/>
    <property type="project" value="InterPro"/>
</dbReference>
<dbReference type="EC" id="2.7.13.3" evidence="4"/>
<keyword evidence="8" id="KW-0418">Kinase</keyword>
<evidence type="ECO:0000256" key="8">
    <source>
        <dbReference type="ARBA" id="ARBA00022777"/>
    </source>
</evidence>
<dbReference type="PANTHER" id="PTHR43047:SF64">
    <property type="entry name" value="HISTIDINE KINASE CONTAINING CHEY-HOMOLOGOUS RECEIVER DOMAIN AND PAS DOMAIN-RELATED"/>
    <property type="match status" value="1"/>
</dbReference>
<dbReference type="InterPro" id="IPR000700">
    <property type="entry name" value="PAS-assoc_C"/>
</dbReference>
<dbReference type="CDD" id="cd00082">
    <property type="entry name" value="HisKA"/>
    <property type="match status" value="1"/>
</dbReference>
<evidence type="ECO:0000256" key="5">
    <source>
        <dbReference type="ARBA" id="ARBA00022553"/>
    </source>
</evidence>
<dbReference type="InterPro" id="IPR003594">
    <property type="entry name" value="HATPase_dom"/>
</dbReference>
<keyword evidence="12" id="KW-0131">Cell cycle</keyword>
<dbReference type="PROSITE" id="PS50112">
    <property type="entry name" value="PAS"/>
    <property type="match status" value="1"/>
</dbReference>
<evidence type="ECO:0000256" key="1">
    <source>
        <dbReference type="ARBA" id="ARBA00000085"/>
    </source>
</evidence>
<dbReference type="CDD" id="cd06225">
    <property type="entry name" value="HAMP"/>
    <property type="match status" value="1"/>
</dbReference>
<dbReference type="PROSITE" id="PS50885">
    <property type="entry name" value="HAMP"/>
    <property type="match status" value="1"/>
</dbReference>
<keyword evidence="11 15" id="KW-0472">Membrane</keyword>
<dbReference type="FunFam" id="1.10.287.130:FF:000038">
    <property type="entry name" value="Sensory transduction histidine kinase"/>
    <property type="match status" value="1"/>
</dbReference>
<evidence type="ECO:0000259" key="18">
    <source>
        <dbReference type="PROSITE" id="PS50112"/>
    </source>
</evidence>
<evidence type="ECO:0000256" key="7">
    <source>
        <dbReference type="ARBA" id="ARBA00022741"/>
    </source>
</evidence>
<dbReference type="InterPro" id="IPR000014">
    <property type="entry name" value="PAS"/>
</dbReference>
<dbReference type="Pfam" id="PF00672">
    <property type="entry name" value="HAMP"/>
    <property type="match status" value="1"/>
</dbReference>
<dbReference type="SUPFAM" id="SSF47384">
    <property type="entry name" value="Homodimeric domain of signal transducing histidine kinase"/>
    <property type="match status" value="1"/>
</dbReference>
<dbReference type="SMART" id="SM00448">
    <property type="entry name" value="REC"/>
    <property type="match status" value="1"/>
</dbReference>
<gene>
    <name evidence="21" type="ORF">HCG48_02050</name>
</gene>
<evidence type="ECO:0000256" key="12">
    <source>
        <dbReference type="ARBA" id="ARBA00023306"/>
    </source>
</evidence>
<dbReference type="PRINTS" id="PR00344">
    <property type="entry name" value="BCTRLSENSOR"/>
</dbReference>
<dbReference type="EMBL" id="CP051167">
    <property type="protein sequence ID" value="QIZ69518.1"/>
    <property type="molecule type" value="Genomic_DNA"/>
</dbReference>
<evidence type="ECO:0000256" key="6">
    <source>
        <dbReference type="ARBA" id="ARBA00022679"/>
    </source>
</evidence>
<dbReference type="PANTHER" id="PTHR43047">
    <property type="entry name" value="TWO-COMPONENT HISTIDINE PROTEIN KINASE"/>
    <property type="match status" value="1"/>
</dbReference>
<dbReference type="InterPro" id="IPR035965">
    <property type="entry name" value="PAS-like_dom_sf"/>
</dbReference>
<keyword evidence="10" id="KW-0902">Two-component regulatory system</keyword>
<dbReference type="SMART" id="SM00091">
    <property type="entry name" value="PAS"/>
    <property type="match status" value="4"/>
</dbReference>
<dbReference type="Gene3D" id="1.10.287.130">
    <property type="match status" value="1"/>
</dbReference>
<feature type="domain" description="Histidine kinase" evidence="16">
    <location>
        <begin position="991"/>
        <end position="1230"/>
    </location>
</feature>
<dbReference type="CDD" id="cd17546">
    <property type="entry name" value="REC_hyHK_CKI1_RcsC-like"/>
    <property type="match status" value="1"/>
</dbReference>
<dbReference type="Pfam" id="PF00512">
    <property type="entry name" value="HisKA"/>
    <property type="match status" value="1"/>
</dbReference>
<sequence>MPKISLRTVLIGVFTLQVLVTVGAIKYLSNRNQKQSIKELTHQVMEEVGDRIGDRLESYLQVPQDIVRFNDLATRNGILDLNDIDSLQKYLWNQIDSRPDLTSIYFANNKGELIEYIRVSSQKEVEVGKRLTGKEPTIGTLYLGEVRRENLSQRNYYSLDESGRPQEVVYSTDINFSKLGWYRQAIGSKKQAWTPVVIYQVSGILGIFAVAPIYSKTNEFQAVFASHISLSSLSDFLRKLNFSTSGEAFILNRSGHLVATSTSESLAVKSPDRPFELLPADRSNNPRIREIYRQISQNLDRLETLKEPQNLTVFIENRLLFVRVIPYRDPLGLDWLIVVNIPEHDVMGKIHENTRTTVFLSIVILMISTGIGILTARWITQPIIRLNEIAKQFSLGDFHPSIPENPIHEIGELADSFQRMSRSLDRSFEALKKSEEKFSTLLDAVPVGISVLDRKGKVVVMNGFAKKILGLANLTQYKIRWIPKFYQIYVAGTDRLYPWKQLPFLRALKGETVLADDLEIHRRDGKVIPLEIRATPVFDDRGKVIYTINAFVDISDRLEAERVLLNYNHMLEVQVRERTEALQSTEARLNAFFASATVGMCILDDELNAIKINEPFAAIDAVDIPNSIGKSLEEISPKLAAKLQSLCRRVLRSDRGILNREFAIEYPLLNHYKRDFMASLFPILSKKSTHCGVGIVLLEISDRKRVEEALSQSESTLRSFFNSASMMMGIVEVQDNDILHISDNLSYARFFGTTPEAVKNRWASEIAVPESVRQLWIERYREAERTQSPVRFEYVHQTPDGDRYLSATVCTIAVNVNGRSRFSYIVEDISDRQRAEQALRTNEARLRNLATAIPGIIYSLLKYRDSSLKFEYINRAVEEIYEIKVEDFLENTEETLLRSIYPEDLEAYQKAVNRSAETLERFRHEWRIITPSGKIKWLQANSQPEARQNGEICWHGIVQDISDRKQAEVELARAKEAAEAANQAKSTFLASMSHELRTPLNAILGFAQLMSYSSHLTPSDRKSIEIINRSGSHLLMLINDVLDMAKIEAGRIILNENSFNFNIFIEDLRELFDLKAIEKKLLLQVDIDPNIPTCLEADEVRLRQILINLLGNAIKFTDYGFILLKASLQDNDKSPSTSEEAPRQLSGTVAGDRVRVEFEVRDSGIGIPEEQLESIFEPFLQTRTGKQSQEGTGLGLAIVRKFVTLMGGTISVRSQLGEGSQFLLRVPLKVASIPGDGGERSLTEKPIALEGNPSRYRILVVDDCADNRELLLQILLPFGFQIREASDGFEALEEWERWRPDVVFMDMQIPGMDGMEVTREIRKREDRLTPEDNRQAPGGDLVGESELFSQSKTIVISVSASSFQQQKNLILNSGCDEAIDKPFQTFQILESLSKHLGLRYISKLPATSNLRLSSPDKEVDSTQFATVSVEQILALEAASLRGKISEIYSILDRIALENTTLSEQLRSLADRFQYQKILTAIQNFRENSNLH</sequence>
<dbReference type="Pfam" id="PF13426">
    <property type="entry name" value="PAS_9"/>
    <property type="match status" value="2"/>
</dbReference>
<proteinExistence type="inferred from homology"/>
<dbReference type="CDD" id="cd16922">
    <property type="entry name" value="HATPase_EvgS-ArcB-TorS-like"/>
    <property type="match status" value="1"/>
</dbReference>
<dbReference type="InterPro" id="IPR013655">
    <property type="entry name" value="PAS_fold_3"/>
</dbReference>
<keyword evidence="15" id="KW-0812">Transmembrane</keyword>
<feature type="domain" description="PAC" evidence="19">
    <location>
        <begin position="514"/>
        <end position="566"/>
    </location>
</feature>
<dbReference type="SMART" id="SM00387">
    <property type="entry name" value="HATPase_c"/>
    <property type="match status" value="1"/>
</dbReference>
<dbReference type="SUPFAM" id="SSF55785">
    <property type="entry name" value="PYP-like sensor domain (PAS domain)"/>
    <property type="match status" value="4"/>
</dbReference>
<keyword evidence="6" id="KW-0808">Transferase</keyword>
<feature type="domain" description="PAS" evidence="18">
    <location>
        <begin position="434"/>
        <end position="471"/>
    </location>
</feature>
<evidence type="ECO:0000259" key="16">
    <source>
        <dbReference type="PROSITE" id="PS50109"/>
    </source>
</evidence>
<reference evidence="21 22" key="1">
    <citation type="submission" date="2020-04" db="EMBL/GenBank/DDBJ databases">
        <authorList>
            <person name="Basu S."/>
            <person name="Maruthanayagam V."/>
            <person name="Chakraborty S."/>
            <person name="Pramanik A."/>
            <person name="Mukherjee J."/>
            <person name="Brink B."/>
        </authorList>
    </citation>
    <scope>NUCLEOTIDE SEQUENCE [LARGE SCALE GENOMIC DNA]</scope>
    <source>
        <strain evidence="21 22">AP17</strain>
    </source>
</reference>
<protein>
    <recommendedName>
        <fullName evidence="13">Circadian input-output histidine kinase CikA</fullName>
        <ecNumber evidence="4">2.7.13.3</ecNumber>
    </recommendedName>
</protein>
<evidence type="ECO:0000313" key="21">
    <source>
        <dbReference type="EMBL" id="QIZ69518.1"/>
    </source>
</evidence>
<dbReference type="Gene3D" id="3.30.450.20">
    <property type="entry name" value="PAS domain"/>
    <property type="match status" value="5"/>
</dbReference>
<feature type="domain" description="Response regulatory" evidence="17">
    <location>
        <begin position="1257"/>
        <end position="1396"/>
    </location>
</feature>
<dbReference type="FunFam" id="3.30.565.10:FF:000010">
    <property type="entry name" value="Sensor histidine kinase RcsC"/>
    <property type="match status" value="1"/>
</dbReference>
<dbReference type="InterPro" id="IPR003661">
    <property type="entry name" value="HisK_dim/P_dom"/>
</dbReference>
<dbReference type="InterPro" id="IPR004358">
    <property type="entry name" value="Sig_transdc_His_kin-like_C"/>
</dbReference>
<dbReference type="InterPro" id="IPR001610">
    <property type="entry name" value="PAC"/>
</dbReference>
<evidence type="ECO:0000313" key="22">
    <source>
        <dbReference type="Proteomes" id="UP000500857"/>
    </source>
</evidence>
<dbReference type="Pfam" id="PF02518">
    <property type="entry name" value="HATPase_c"/>
    <property type="match status" value="1"/>
</dbReference>
<evidence type="ECO:0000256" key="13">
    <source>
        <dbReference type="ARBA" id="ARBA00074306"/>
    </source>
</evidence>
<dbReference type="InterPro" id="IPR005467">
    <property type="entry name" value="His_kinase_dom"/>
</dbReference>
<keyword evidence="22" id="KW-1185">Reference proteome</keyword>
<comment type="catalytic activity">
    <reaction evidence="1">
        <text>ATP + protein L-histidine = ADP + protein N-phospho-L-histidine.</text>
        <dbReference type="EC" id="2.7.13.3"/>
    </reaction>
</comment>
<evidence type="ECO:0000256" key="11">
    <source>
        <dbReference type="ARBA" id="ARBA00023136"/>
    </source>
</evidence>
<comment type="subcellular location">
    <subcellularLocation>
        <location evidence="2">Membrane</location>
    </subcellularLocation>
</comment>
<dbReference type="GO" id="GO:0005524">
    <property type="term" value="F:ATP binding"/>
    <property type="evidence" value="ECO:0007669"/>
    <property type="project" value="UniProtKB-KW"/>
</dbReference>
<dbReference type="InterPro" id="IPR036890">
    <property type="entry name" value="HATPase_C_sf"/>
</dbReference>